<dbReference type="KEGG" id="rpb:RPB_0110"/>
<dbReference type="HOGENOM" id="CLU_136788_0_1_5"/>
<name>Q2J3Y8_RHOP2</name>
<reference evidence="3 4" key="1">
    <citation type="submission" date="2006-01" db="EMBL/GenBank/DDBJ databases">
        <title>Complete sequence of Rhodopseudomonas palustris HaA2.</title>
        <authorList>
            <consortium name="US DOE Joint Genome Institute"/>
            <person name="Copeland A."/>
            <person name="Lucas S."/>
            <person name="Lapidus A."/>
            <person name="Barry K."/>
            <person name="Detter J.C."/>
            <person name="Glavina T."/>
            <person name="Hammon N."/>
            <person name="Israni S."/>
            <person name="Pitluck S."/>
            <person name="Chain P."/>
            <person name="Malfatti S."/>
            <person name="Shin M."/>
            <person name="Vergez L."/>
            <person name="Schmutz J."/>
            <person name="Larimer F."/>
            <person name="Land M."/>
            <person name="Hauser L."/>
            <person name="Pelletier D.A."/>
            <person name="Kyrpides N."/>
            <person name="Anderson I."/>
            <person name="Oda Y."/>
            <person name="Harwood C.S."/>
            <person name="Richardson P."/>
        </authorList>
    </citation>
    <scope>NUCLEOTIDE SEQUENCE [LARGE SCALE GENOMIC DNA]</scope>
    <source>
        <strain evidence="3 4">HaA2</strain>
    </source>
</reference>
<evidence type="ECO:0000313" key="4">
    <source>
        <dbReference type="Proteomes" id="UP000008809"/>
    </source>
</evidence>
<keyword evidence="2" id="KW-0812">Transmembrane</keyword>
<keyword evidence="4" id="KW-1185">Reference proteome</keyword>
<evidence type="ECO:0000256" key="1">
    <source>
        <dbReference type="ARBA" id="ARBA00010894"/>
    </source>
</evidence>
<feature type="transmembrane region" description="Helical" evidence="2">
    <location>
        <begin position="26"/>
        <end position="53"/>
    </location>
</feature>
<evidence type="ECO:0000256" key="2">
    <source>
        <dbReference type="SAM" id="Phobius"/>
    </source>
</evidence>
<dbReference type="InterPro" id="IPR003425">
    <property type="entry name" value="CCB3/YggT"/>
</dbReference>
<dbReference type="GO" id="GO:0016020">
    <property type="term" value="C:membrane"/>
    <property type="evidence" value="ECO:0007669"/>
    <property type="project" value="InterPro"/>
</dbReference>
<dbReference type="PANTHER" id="PTHR33219">
    <property type="entry name" value="YLMG HOMOLOG PROTEIN 2, CHLOROPLASTIC"/>
    <property type="match status" value="1"/>
</dbReference>
<dbReference type="Proteomes" id="UP000008809">
    <property type="component" value="Chromosome"/>
</dbReference>
<organism evidence="3 4">
    <name type="scientific">Rhodopseudomonas palustris (strain HaA2)</name>
    <dbReference type="NCBI Taxonomy" id="316058"/>
    <lineage>
        <taxon>Bacteria</taxon>
        <taxon>Pseudomonadati</taxon>
        <taxon>Pseudomonadota</taxon>
        <taxon>Alphaproteobacteria</taxon>
        <taxon>Hyphomicrobiales</taxon>
        <taxon>Nitrobacteraceae</taxon>
        <taxon>Rhodopseudomonas</taxon>
    </lineage>
</organism>
<proteinExistence type="inferred from homology"/>
<sequence>MHGPEPIFTGQPFRVRTREISTAMRAILDIVLIILDLYIWLLIASAILSWLIAFNVVNTRNQFVSAVSEFLYRITEPLLGPIRRMLPSLGGLDISPIILILLIMFLQRVITYYIYPSVF</sequence>
<dbReference type="STRING" id="316058.RPB_0110"/>
<keyword evidence="2" id="KW-1133">Transmembrane helix</keyword>
<comment type="similarity">
    <text evidence="1">Belongs to the YggT family.</text>
</comment>
<dbReference type="Pfam" id="PF02325">
    <property type="entry name" value="CCB3_YggT"/>
    <property type="match status" value="1"/>
</dbReference>
<keyword evidence="2" id="KW-0472">Membrane</keyword>
<accession>Q2J3Y8</accession>
<evidence type="ECO:0008006" key="5">
    <source>
        <dbReference type="Google" id="ProtNLM"/>
    </source>
</evidence>
<dbReference type="EMBL" id="CP000250">
    <property type="protein sequence ID" value="ABD04822.1"/>
    <property type="molecule type" value="Genomic_DNA"/>
</dbReference>
<dbReference type="PANTHER" id="PTHR33219:SF14">
    <property type="entry name" value="PROTEIN COFACTOR ASSEMBLY OF COMPLEX C SUBUNIT B CCB3, CHLOROPLASTIC-RELATED"/>
    <property type="match status" value="1"/>
</dbReference>
<gene>
    <name evidence="3" type="ordered locus">RPB_0110</name>
</gene>
<evidence type="ECO:0000313" key="3">
    <source>
        <dbReference type="EMBL" id="ABD04822.1"/>
    </source>
</evidence>
<feature type="transmembrane region" description="Helical" evidence="2">
    <location>
        <begin position="94"/>
        <end position="115"/>
    </location>
</feature>
<protein>
    <recommendedName>
        <fullName evidence="5">YggT family protein</fullName>
    </recommendedName>
</protein>
<dbReference type="eggNOG" id="COG0762">
    <property type="taxonomic scope" value="Bacteria"/>
</dbReference>
<dbReference type="AlphaFoldDB" id="Q2J3Y8"/>